<dbReference type="EMBL" id="JBHSAJ010000040">
    <property type="protein sequence ID" value="MFC3935809.1"/>
    <property type="molecule type" value="Genomic_DNA"/>
</dbReference>
<keyword evidence="6" id="KW-0408">Iron</keyword>
<keyword evidence="16" id="KW-0675">Receptor</keyword>
<sequence length="679" mass="73867">MSSDTQGERSMPIPPLRAIGVLPMLATALSALAQQTQAPMLPAVTVTANKQAQALERVPASVTVFDGEQLEVDGVRGLEGVAAMTPGFVFQTLGQSGAQPPVMRGLSANVTSFSSSTALVVDGVATLRGLGFDDALLGVERVEVLRGPQSTLYGRNAEAGVVNIVTRRPGNEPHAAVSLDLGSRNKQALRFDASRALVDNTLFLGVAGEFTRQDGFIDNTTTGRKEDDRQRKGGRVALRWTPSARTDATLRLNQRGHDDGGSLWGLTGGPRETVRSGTESWNRSQARSASLDVSHELADDLRLRSITARNEYFDRILQDTDFQPADLLHLGRDYHFKTVSQELRLEGKAGEARWVAGVYLDREDNALNFEQKTPFALARTRSTQQGNSTAAFTHWDVPLTALGSALWSIQAGLRIERDEMRLALAGASGQSRSWTHASPKFALQYQWQPAAQLYASVSDGFRAGGFNPFAPETHRRYEPEKVRAFELGAKGHLLNRRLRYSAAVYRMDIDDMQVQQMGSAAGQVFMTNAASARSTGAEAELRWLIGSGWQVQTGLGLNHTRFREFRDGANDHAGKRNPFAPDINGHLGVRYDAPSGWFAQAQTVGAGKVYVDAANTAANKRSGYAVINLSAGYAWARTELTAYVNNAADKHHDVIGFPASTITIYSPPREAGLRLSFRL</sequence>
<evidence type="ECO:0000256" key="4">
    <source>
        <dbReference type="ARBA" id="ARBA00022496"/>
    </source>
</evidence>
<feature type="domain" description="TonB-dependent receptor plug" evidence="15">
    <location>
        <begin position="56"/>
        <end position="161"/>
    </location>
</feature>
<keyword evidence="2 11" id="KW-0813">Transport</keyword>
<comment type="similarity">
    <text evidence="11 12">Belongs to the TonB-dependent receptor family.</text>
</comment>
<dbReference type="RefSeq" id="WP_238385667.1">
    <property type="nucleotide sequence ID" value="NZ_JAMXAX010000018.1"/>
</dbReference>
<evidence type="ECO:0000313" key="17">
    <source>
        <dbReference type="Proteomes" id="UP001595693"/>
    </source>
</evidence>
<evidence type="ECO:0000256" key="5">
    <source>
        <dbReference type="ARBA" id="ARBA00022692"/>
    </source>
</evidence>
<evidence type="ECO:0000256" key="13">
    <source>
        <dbReference type="SAM" id="SignalP"/>
    </source>
</evidence>
<dbReference type="Pfam" id="PF07715">
    <property type="entry name" value="Plug"/>
    <property type="match status" value="1"/>
</dbReference>
<dbReference type="InterPro" id="IPR000531">
    <property type="entry name" value="Beta-barrel_TonB"/>
</dbReference>
<evidence type="ECO:0000256" key="7">
    <source>
        <dbReference type="ARBA" id="ARBA00023065"/>
    </source>
</evidence>
<evidence type="ECO:0000259" key="15">
    <source>
        <dbReference type="Pfam" id="PF07715"/>
    </source>
</evidence>
<evidence type="ECO:0000256" key="6">
    <source>
        <dbReference type="ARBA" id="ARBA00023004"/>
    </source>
</evidence>
<gene>
    <name evidence="16" type="ORF">ACFOW3_14410</name>
</gene>
<dbReference type="SUPFAM" id="SSF56935">
    <property type="entry name" value="Porins"/>
    <property type="match status" value="1"/>
</dbReference>
<keyword evidence="4" id="KW-0410">Iron transport</keyword>
<evidence type="ECO:0000259" key="14">
    <source>
        <dbReference type="Pfam" id="PF00593"/>
    </source>
</evidence>
<evidence type="ECO:0000256" key="10">
    <source>
        <dbReference type="ARBA" id="ARBA00023237"/>
    </source>
</evidence>
<reference evidence="17" key="1">
    <citation type="journal article" date="2019" name="Int. J. Syst. Evol. Microbiol.">
        <title>The Global Catalogue of Microorganisms (GCM) 10K type strain sequencing project: providing services to taxonomists for standard genome sequencing and annotation.</title>
        <authorList>
            <consortium name="The Broad Institute Genomics Platform"/>
            <consortium name="The Broad Institute Genome Sequencing Center for Infectious Disease"/>
            <person name="Wu L."/>
            <person name="Ma J."/>
        </authorList>
    </citation>
    <scope>NUCLEOTIDE SEQUENCE [LARGE SCALE GENOMIC DNA]</scope>
    <source>
        <strain evidence="17">CCUG 2113</strain>
    </source>
</reference>
<feature type="domain" description="TonB-dependent receptor-like beta-barrel" evidence="14">
    <location>
        <begin position="242"/>
        <end position="646"/>
    </location>
</feature>
<protein>
    <submittedName>
        <fullName evidence="16">TonB-dependent receptor</fullName>
    </submittedName>
</protein>
<comment type="caution">
    <text evidence="16">The sequence shown here is derived from an EMBL/GenBank/DDBJ whole genome shotgun (WGS) entry which is preliminary data.</text>
</comment>
<dbReference type="Proteomes" id="UP001595693">
    <property type="component" value="Unassembled WGS sequence"/>
</dbReference>
<keyword evidence="9 11" id="KW-0472">Membrane</keyword>
<dbReference type="Gene3D" id="2.40.170.20">
    <property type="entry name" value="TonB-dependent receptor, beta-barrel domain"/>
    <property type="match status" value="1"/>
</dbReference>
<keyword evidence="5 11" id="KW-0812">Transmembrane</keyword>
<evidence type="ECO:0000313" key="16">
    <source>
        <dbReference type="EMBL" id="MFC3935809.1"/>
    </source>
</evidence>
<dbReference type="CDD" id="cd01347">
    <property type="entry name" value="ligand_gated_channel"/>
    <property type="match status" value="1"/>
</dbReference>
<evidence type="ECO:0000256" key="1">
    <source>
        <dbReference type="ARBA" id="ARBA00004571"/>
    </source>
</evidence>
<keyword evidence="17" id="KW-1185">Reference proteome</keyword>
<feature type="signal peptide" evidence="13">
    <location>
        <begin position="1"/>
        <end position="33"/>
    </location>
</feature>
<dbReference type="InterPro" id="IPR012910">
    <property type="entry name" value="Plug_dom"/>
</dbReference>
<dbReference type="PANTHER" id="PTHR32552:SF81">
    <property type="entry name" value="TONB-DEPENDENT OUTER MEMBRANE RECEPTOR"/>
    <property type="match status" value="1"/>
</dbReference>
<proteinExistence type="inferred from homology"/>
<evidence type="ECO:0000256" key="9">
    <source>
        <dbReference type="ARBA" id="ARBA00023136"/>
    </source>
</evidence>
<keyword evidence="3 11" id="KW-1134">Transmembrane beta strand</keyword>
<name>A0ABV8DB67_9BURK</name>
<dbReference type="PANTHER" id="PTHR32552">
    <property type="entry name" value="FERRICHROME IRON RECEPTOR-RELATED"/>
    <property type="match status" value="1"/>
</dbReference>
<evidence type="ECO:0000256" key="3">
    <source>
        <dbReference type="ARBA" id="ARBA00022452"/>
    </source>
</evidence>
<keyword evidence="7" id="KW-0406">Ion transport</keyword>
<evidence type="ECO:0000256" key="2">
    <source>
        <dbReference type="ARBA" id="ARBA00022448"/>
    </source>
</evidence>
<dbReference type="Pfam" id="PF00593">
    <property type="entry name" value="TonB_dep_Rec_b-barrel"/>
    <property type="match status" value="1"/>
</dbReference>
<organism evidence="16 17">
    <name type="scientific">Acidovorax facilis</name>
    <dbReference type="NCBI Taxonomy" id="12917"/>
    <lineage>
        <taxon>Bacteria</taxon>
        <taxon>Pseudomonadati</taxon>
        <taxon>Pseudomonadota</taxon>
        <taxon>Betaproteobacteria</taxon>
        <taxon>Burkholderiales</taxon>
        <taxon>Comamonadaceae</taxon>
        <taxon>Acidovorax</taxon>
    </lineage>
</organism>
<dbReference type="PROSITE" id="PS52016">
    <property type="entry name" value="TONB_DEPENDENT_REC_3"/>
    <property type="match status" value="1"/>
</dbReference>
<dbReference type="InterPro" id="IPR039426">
    <property type="entry name" value="TonB-dep_rcpt-like"/>
</dbReference>
<comment type="subcellular location">
    <subcellularLocation>
        <location evidence="1 11">Cell outer membrane</location>
        <topology evidence="1 11">Multi-pass membrane protein</topology>
    </subcellularLocation>
</comment>
<evidence type="ECO:0000256" key="8">
    <source>
        <dbReference type="ARBA" id="ARBA00023077"/>
    </source>
</evidence>
<dbReference type="InterPro" id="IPR036942">
    <property type="entry name" value="Beta-barrel_TonB_sf"/>
</dbReference>
<accession>A0ABV8DB67</accession>
<keyword evidence="13" id="KW-0732">Signal</keyword>
<evidence type="ECO:0000256" key="11">
    <source>
        <dbReference type="PROSITE-ProRule" id="PRU01360"/>
    </source>
</evidence>
<keyword evidence="10 11" id="KW-0998">Cell outer membrane</keyword>
<feature type="chain" id="PRO_5046241470" evidence="13">
    <location>
        <begin position="34"/>
        <end position="679"/>
    </location>
</feature>
<evidence type="ECO:0000256" key="12">
    <source>
        <dbReference type="RuleBase" id="RU003357"/>
    </source>
</evidence>
<keyword evidence="8 12" id="KW-0798">TonB box</keyword>